<protein>
    <submittedName>
        <fullName evidence="2">Uncharacterized protein</fullName>
    </submittedName>
</protein>
<dbReference type="InterPro" id="IPR046289">
    <property type="entry name" value="DUF6326"/>
</dbReference>
<evidence type="ECO:0000256" key="1">
    <source>
        <dbReference type="SAM" id="Phobius"/>
    </source>
</evidence>
<evidence type="ECO:0000313" key="2">
    <source>
        <dbReference type="EMBL" id="QNN76846.1"/>
    </source>
</evidence>
<feature type="transmembrane region" description="Helical" evidence="1">
    <location>
        <begin position="51"/>
        <end position="80"/>
    </location>
</feature>
<feature type="transmembrane region" description="Helical" evidence="1">
    <location>
        <begin position="12"/>
        <end position="31"/>
    </location>
</feature>
<dbReference type="AlphaFoldDB" id="A0A7G9T9S1"/>
<sequence length="141" mass="15752">MASAIYEDTKVPARCKLAAMWTCVMFCYVYGDYFELYVPGKLQDMLNGEMALGAVTQGLLVGTAVLMAVPSLMILLSLVLPLPVCRWVNVCVGLFYAAIMLLILFNGAWSFYMLFATIEIILTLQAVWLAWHWPKNLQSAT</sequence>
<feature type="transmembrane region" description="Helical" evidence="1">
    <location>
        <begin position="111"/>
        <end position="131"/>
    </location>
</feature>
<evidence type="ECO:0000313" key="3">
    <source>
        <dbReference type="Proteomes" id="UP000515838"/>
    </source>
</evidence>
<feature type="transmembrane region" description="Helical" evidence="1">
    <location>
        <begin position="87"/>
        <end position="105"/>
    </location>
</feature>
<dbReference type="EMBL" id="CP060731">
    <property type="protein sequence ID" value="QNN76846.1"/>
    <property type="molecule type" value="Genomic_DNA"/>
</dbReference>
<keyword evidence="1" id="KW-1133">Transmembrane helix</keyword>
<proteinExistence type="predicted"/>
<dbReference type="Proteomes" id="UP000515838">
    <property type="component" value="Chromosome"/>
</dbReference>
<dbReference type="Pfam" id="PF19851">
    <property type="entry name" value="DUF6326"/>
    <property type="match status" value="1"/>
</dbReference>
<name>A0A7G9T9S1_PSEMX</name>
<reference evidence="2 3" key="1">
    <citation type="submission" date="2020-08" db="EMBL/GenBank/DDBJ databases">
        <title>Streptomycin Non-resistant strain, P. mexicana.</title>
        <authorList>
            <person name="Ganesh-Kumar S."/>
            <person name="Zhe T."/>
            <person name="Yu Z."/>
            <person name="Min Y."/>
        </authorList>
    </citation>
    <scope>NUCLEOTIDE SEQUENCE [LARGE SCALE GENOMIC DNA]</scope>
    <source>
        <strain evidence="2 3">GTZY2</strain>
    </source>
</reference>
<organism evidence="2 3">
    <name type="scientific">Pseudoxanthomonas mexicana</name>
    <dbReference type="NCBI Taxonomy" id="128785"/>
    <lineage>
        <taxon>Bacteria</taxon>
        <taxon>Pseudomonadati</taxon>
        <taxon>Pseudomonadota</taxon>
        <taxon>Gammaproteobacteria</taxon>
        <taxon>Lysobacterales</taxon>
        <taxon>Lysobacteraceae</taxon>
        <taxon>Pseudoxanthomonas</taxon>
    </lineage>
</organism>
<keyword evidence="1" id="KW-0812">Transmembrane</keyword>
<accession>A0A7G9T9S1</accession>
<keyword evidence="1" id="KW-0472">Membrane</keyword>
<gene>
    <name evidence="2" type="ORF">IAE60_12955</name>
</gene>